<dbReference type="EMBL" id="CP082904">
    <property type="protein sequence ID" value="UQY45762.1"/>
    <property type="molecule type" value="Genomic_DNA"/>
</dbReference>
<name>A0ABY4RDH6_9GAMM</name>
<dbReference type="RefSeq" id="WP_249894313.1">
    <property type="nucleotide sequence ID" value="NZ_CP082904.1"/>
</dbReference>
<proteinExistence type="predicted"/>
<evidence type="ECO:0000313" key="2">
    <source>
        <dbReference type="Proteomes" id="UP001056635"/>
    </source>
</evidence>
<protein>
    <submittedName>
        <fullName evidence="1">Transcriptional regulator GutM</fullName>
    </submittedName>
</protein>
<dbReference type="NCBIfam" id="NF007592">
    <property type="entry name" value="PRK10234.1"/>
    <property type="match status" value="1"/>
</dbReference>
<reference evidence="1" key="1">
    <citation type="submission" date="2021-09" db="EMBL/GenBank/DDBJ databases">
        <title>First case of bloodstream infection caused by Mixta hanseatica sp. nov., a member of the Erwiniaceae family.</title>
        <authorList>
            <person name="Both A."/>
            <person name="Huang J."/>
            <person name="Wenzel P."/>
            <person name="Aepfelbacher M."/>
            <person name="Rohde H."/>
            <person name="Christner M."/>
            <person name="Hentschke M."/>
        </authorList>
    </citation>
    <scope>NUCLEOTIDE SEQUENCE</scope>
    <source>
        <strain evidence="1">X22927</strain>
    </source>
</reference>
<evidence type="ECO:0000313" key="1">
    <source>
        <dbReference type="EMBL" id="UQY45762.1"/>
    </source>
</evidence>
<dbReference type="InterPro" id="IPR009693">
    <property type="entry name" value="Glucitol_operon_activator"/>
</dbReference>
<gene>
    <name evidence="1" type="primary">gutM</name>
    <name evidence="1" type="ORF">K6958_08990</name>
</gene>
<keyword evidence="2" id="KW-1185">Reference proteome</keyword>
<dbReference type="PIRSF" id="PIRSF011474">
    <property type="entry name" value="Glucitol_operon_activator"/>
    <property type="match status" value="1"/>
</dbReference>
<sequence length="120" mass="13132">MDSVNAFIVVAAVAWMGQIALGWRQISCFNRALETLSQRGQVCIGRSTGRFKPRVILALAVNDDGRISDNLVMKGVTVFSRPASESALTGRRLDDLCPERLFPGNKALQEALTLAITNKR</sequence>
<dbReference type="Pfam" id="PF06923">
    <property type="entry name" value="GutM"/>
    <property type="match status" value="1"/>
</dbReference>
<organism evidence="1 2">
    <name type="scientific">Mixta hanseatica</name>
    <dbReference type="NCBI Taxonomy" id="2872648"/>
    <lineage>
        <taxon>Bacteria</taxon>
        <taxon>Pseudomonadati</taxon>
        <taxon>Pseudomonadota</taxon>
        <taxon>Gammaproteobacteria</taxon>
        <taxon>Enterobacterales</taxon>
        <taxon>Erwiniaceae</taxon>
        <taxon>Mixta</taxon>
    </lineage>
</organism>
<dbReference type="Proteomes" id="UP001056635">
    <property type="component" value="Chromosome"/>
</dbReference>
<accession>A0ABY4RDH6</accession>